<dbReference type="Proteomes" id="UP001060170">
    <property type="component" value="Chromosome 16"/>
</dbReference>
<reference evidence="2" key="1">
    <citation type="journal article" date="2018" name="BMC Genomics">
        <title>Genomic insights into host adaptation between the wheat stripe rust pathogen (Puccinia striiformis f. sp. tritici) and the barley stripe rust pathogen (Puccinia striiformis f. sp. hordei).</title>
        <authorList>
            <person name="Xia C."/>
            <person name="Wang M."/>
            <person name="Yin C."/>
            <person name="Cornejo O.E."/>
            <person name="Hulbert S.H."/>
            <person name="Chen X."/>
        </authorList>
    </citation>
    <scope>NUCLEOTIDE SEQUENCE [LARGE SCALE GENOMIC DNA]</scope>
    <source>
        <strain evidence="2">93-210</strain>
    </source>
</reference>
<proteinExistence type="predicted"/>
<evidence type="ECO:0000313" key="1">
    <source>
        <dbReference type="EMBL" id="KAI7938220.1"/>
    </source>
</evidence>
<sequence length="95" mass="11180">MDTDVRHLDSELLQLLGHPQRRENVDDITAKHGFLPGFRYNIQVRQNVFAFRKTRMSDGKELMTDISVFRKPIFDEAWTLTQKLDKLVSRTTPTF</sequence>
<dbReference type="EMBL" id="CM045880">
    <property type="protein sequence ID" value="KAI7938220.1"/>
    <property type="molecule type" value="Genomic_DNA"/>
</dbReference>
<keyword evidence="2" id="KW-1185">Reference proteome</keyword>
<reference evidence="1 2" key="3">
    <citation type="journal article" date="2022" name="Microbiol. Spectr.">
        <title>Folding features and dynamics of 3D genome architecture in plant fungal pathogens.</title>
        <authorList>
            <person name="Xia C."/>
        </authorList>
    </citation>
    <scope>NUCLEOTIDE SEQUENCE [LARGE SCALE GENOMIC DNA]</scope>
    <source>
        <strain evidence="1 2">93-210</strain>
    </source>
</reference>
<protein>
    <submittedName>
        <fullName evidence="1">Uncharacterized protein</fullName>
    </submittedName>
</protein>
<accession>A0ACC0DTQ2</accession>
<name>A0ACC0DTQ2_9BASI</name>
<gene>
    <name evidence="1" type="ORF">MJO28_015140</name>
</gene>
<organism evidence="1 2">
    <name type="scientific">Puccinia striiformis f. sp. tritici</name>
    <dbReference type="NCBI Taxonomy" id="168172"/>
    <lineage>
        <taxon>Eukaryota</taxon>
        <taxon>Fungi</taxon>
        <taxon>Dikarya</taxon>
        <taxon>Basidiomycota</taxon>
        <taxon>Pucciniomycotina</taxon>
        <taxon>Pucciniomycetes</taxon>
        <taxon>Pucciniales</taxon>
        <taxon>Pucciniaceae</taxon>
        <taxon>Puccinia</taxon>
    </lineage>
</organism>
<reference evidence="2" key="2">
    <citation type="journal article" date="2018" name="Mol. Plant Microbe Interact.">
        <title>Genome sequence resources for the wheat stripe rust pathogen (Puccinia striiformis f. sp. tritici) and the barley stripe rust pathogen (Puccinia striiformis f. sp. hordei).</title>
        <authorList>
            <person name="Xia C."/>
            <person name="Wang M."/>
            <person name="Yin C."/>
            <person name="Cornejo O.E."/>
            <person name="Hulbert S.H."/>
            <person name="Chen X."/>
        </authorList>
    </citation>
    <scope>NUCLEOTIDE SEQUENCE [LARGE SCALE GENOMIC DNA]</scope>
    <source>
        <strain evidence="2">93-210</strain>
    </source>
</reference>
<evidence type="ECO:0000313" key="2">
    <source>
        <dbReference type="Proteomes" id="UP001060170"/>
    </source>
</evidence>
<comment type="caution">
    <text evidence="1">The sequence shown here is derived from an EMBL/GenBank/DDBJ whole genome shotgun (WGS) entry which is preliminary data.</text>
</comment>